<evidence type="ECO:0000256" key="7">
    <source>
        <dbReference type="ARBA" id="ARBA00022837"/>
    </source>
</evidence>
<feature type="compositionally biased region" description="Acidic residues" evidence="11">
    <location>
        <begin position="376"/>
        <end position="396"/>
    </location>
</feature>
<evidence type="ECO:0000256" key="5">
    <source>
        <dbReference type="ARBA" id="ARBA00022737"/>
    </source>
</evidence>
<evidence type="ECO:0000256" key="1">
    <source>
        <dbReference type="ARBA" id="ARBA00004240"/>
    </source>
</evidence>
<protein>
    <recommendedName>
        <fullName evidence="12">EGF-like domain-containing protein</fullName>
    </recommendedName>
</protein>
<accession>A0A0B6Y7W6</accession>
<keyword evidence="4" id="KW-0732">Signal</keyword>
<dbReference type="Gene3D" id="2.10.25.10">
    <property type="entry name" value="Laminin"/>
    <property type="match status" value="3"/>
</dbReference>
<evidence type="ECO:0000256" key="10">
    <source>
        <dbReference type="PROSITE-ProRule" id="PRU00076"/>
    </source>
</evidence>
<dbReference type="EMBL" id="HACG01005363">
    <property type="protein sequence ID" value="CEK52228.1"/>
    <property type="molecule type" value="Transcribed_RNA"/>
</dbReference>
<dbReference type="Pfam" id="PF07645">
    <property type="entry name" value="EGF_CA"/>
    <property type="match status" value="2"/>
</dbReference>
<dbReference type="SMART" id="SM00180">
    <property type="entry name" value="EGF_Lam"/>
    <property type="match status" value="1"/>
</dbReference>
<dbReference type="PROSITE" id="PS01187">
    <property type="entry name" value="EGF_CA"/>
    <property type="match status" value="2"/>
</dbReference>
<dbReference type="InterPro" id="IPR049883">
    <property type="entry name" value="NOTCH1_EGF-like"/>
</dbReference>
<organism evidence="13">
    <name type="scientific">Arion vulgaris</name>
    <dbReference type="NCBI Taxonomy" id="1028688"/>
    <lineage>
        <taxon>Eukaryota</taxon>
        <taxon>Metazoa</taxon>
        <taxon>Spiralia</taxon>
        <taxon>Lophotrochozoa</taxon>
        <taxon>Mollusca</taxon>
        <taxon>Gastropoda</taxon>
        <taxon>Heterobranchia</taxon>
        <taxon>Euthyneura</taxon>
        <taxon>Panpulmonata</taxon>
        <taxon>Eupulmonata</taxon>
        <taxon>Stylommatophora</taxon>
        <taxon>Helicina</taxon>
        <taxon>Arionoidea</taxon>
        <taxon>Arionidae</taxon>
        <taxon>Arion</taxon>
    </lineage>
</organism>
<keyword evidence="9" id="KW-0325">Glycoprotein</keyword>
<evidence type="ECO:0000256" key="8">
    <source>
        <dbReference type="ARBA" id="ARBA00023157"/>
    </source>
</evidence>
<sequence>MDFQCFSFIINNKRILSMFRGYSVKVIHGRNIRTIFTLATFTLMLLLPVSVVDAKKSTAKCTVCKDIVANFHKGLSSTQKSNYGGGNTKWEEKSLGSYATSEVRLVEILEKLCDDGAKECHTMLEAHEELVERYWFKEFAQKKDTDFYGYFCIDHMQVCCPNNTYGKDCTPCPGSVDRPCNGHGDCDGMGTRGGNGKCKCKAGYGGDLCNQCKDGYFEEYSNDTHTSCRVCHISCKNICSEDGPQGCDECKNGWEKNEELGCQDINECLEEHCDENQYCVNTQGSFTCFTCDDACESCTGSGPDKCNECSAGFTRNEETSVCIDNDECITNAGICTGEQEVCKNVPGSYECGCKTGFTRRDNMCLRVPKDNSNESDNVDDSEDNSDLPTEDVKEEL</sequence>
<evidence type="ECO:0000256" key="2">
    <source>
        <dbReference type="ARBA" id="ARBA00005897"/>
    </source>
</evidence>
<dbReference type="InterPro" id="IPR018097">
    <property type="entry name" value="EGF_Ca-bd_CS"/>
</dbReference>
<dbReference type="CDD" id="cd00055">
    <property type="entry name" value="EGF_Lam"/>
    <property type="match status" value="1"/>
</dbReference>
<dbReference type="GO" id="GO:0005509">
    <property type="term" value="F:calcium ion binding"/>
    <property type="evidence" value="ECO:0007669"/>
    <property type="project" value="InterPro"/>
</dbReference>
<evidence type="ECO:0000256" key="11">
    <source>
        <dbReference type="SAM" id="MobiDB-lite"/>
    </source>
</evidence>
<keyword evidence="7" id="KW-0106">Calcium</keyword>
<dbReference type="SUPFAM" id="SSF57184">
    <property type="entry name" value="Growth factor receptor domain"/>
    <property type="match status" value="1"/>
</dbReference>
<comment type="caution">
    <text evidence="10">Lacks conserved residue(s) required for the propagation of feature annotation.</text>
</comment>
<comment type="subcellular location">
    <subcellularLocation>
        <location evidence="1">Endoplasmic reticulum</location>
    </subcellularLocation>
</comment>
<gene>
    <name evidence="13" type="primary">ORF15973</name>
</gene>
<dbReference type="InterPro" id="IPR009030">
    <property type="entry name" value="Growth_fac_rcpt_cys_sf"/>
</dbReference>
<reference evidence="13" key="1">
    <citation type="submission" date="2014-12" db="EMBL/GenBank/DDBJ databases">
        <title>Insight into the proteome of Arion vulgaris.</title>
        <authorList>
            <person name="Aradska J."/>
            <person name="Bulat T."/>
            <person name="Smidak R."/>
            <person name="Sarate P."/>
            <person name="Gangsoo J."/>
            <person name="Sialana F."/>
            <person name="Bilban M."/>
            <person name="Lubec G."/>
        </authorList>
    </citation>
    <scope>NUCLEOTIDE SEQUENCE</scope>
    <source>
        <tissue evidence="13">Skin</tissue>
    </source>
</reference>
<dbReference type="SMART" id="SM00261">
    <property type="entry name" value="FU"/>
    <property type="match status" value="2"/>
</dbReference>
<dbReference type="Pfam" id="PF11938">
    <property type="entry name" value="DUF3456"/>
    <property type="match status" value="1"/>
</dbReference>
<dbReference type="InterPro" id="IPR000742">
    <property type="entry name" value="EGF"/>
</dbReference>
<dbReference type="Pfam" id="PF00053">
    <property type="entry name" value="EGF_laminin"/>
    <property type="match status" value="1"/>
</dbReference>
<evidence type="ECO:0000256" key="9">
    <source>
        <dbReference type="ARBA" id="ARBA00023180"/>
    </source>
</evidence>
<dbReference type="PANTHER" id="PTHR24039">
    <property type="entry name" value="FIBRILLIN-RELATED"/>
    <property type="match status" value="1"/>
</dbReference>
<keyword evidence="5" id="KW-0677">Repeat</keyword>
<evidence type="ECO:0000256" key="3">
    <source>
        <dbReference type="ARBA" id="ARBA00022536"/>
    </source>
</evidence>
<evidence type="ECO:0000256" key="6">
    <source>
        <dbReference type="ARBA" id="ARBA00022824"/>
    </source>
</evidence>
<dbReference type="InterPro" id="IPR002049">
    <property type="entry name" value="LE_dom"/>
</dbReference>
<keyword evidence="6" id="KW-0256">Endoplasmic reticulum</keyword>
<feature type="disulfide bond" evidence="10">
    <location>
        <begin position="200"/>
        <end position="209"/>
    </location>
</feature>
<dbReference type="GO" id="GO:0005783">
    <property type="term" value="C:endoplasmic reticulum"/>
    <property type="evidence" value="ECO:0007669"/>
    <property type="project" value="UniProtKB-SubCell"/>
</dbReference>
<dbReference type="PROSITE" id="PS50026">
    <property type="entry name" value="EGF_3"/>
    <property type="match status" value="1"/>
</dbReference>
<dbReference type="SMART" id="SM00179">
    <property type="entry name" value="EGF_CA"/>
    <property type="match status" value="2"/>
</dbReference>
<dbReference type="InterPro" id="IPR001881">
    <property type="entry name" value="EGF-like_Ca-bd_dom"/>
</dbReference>
<dbReference type="PROSITE" id="PS01248">
    <property type="entry name" value="EGF_LAM_1"/>
    <property type="match status" value="1"/>
</dbReference>
<dbReference type="CDD" id="cd00054">
    <property type="entry name" value="EGF_CA"/>
    <property type="match status" value="1"/>
</dbReference>
<comment type="similarity">
    <text evidence="2">Belongs to the CRELD family.</text>
</comment>
<evidence type="ECO:0000259" key="12">
    <source>
        <dbReference type="PROSITE" id="PS50026"/>
    </source>
</evidence>
<keyword evidence="8 10" id="KW-1015">Disulfide bond</keyword>
<dbReference type="SMART" id="SM00181">
    <property type="entry name" value="EGF"/>
    <property type="match status" value="3"/>
</dbReference>
<keyword evidence="3 10" id="KW-0245">EGF-like domain</keyword>
<name>A0A0B6Y7W6_9EUPU</name>
<dbReference type="PROSITE" id="PS00022">
    <property type="entry name" value="EGF_1"/>
    <property type="match status" value="1"/>
</dbReference>
<dbReference type="AlphaFoldDB" id="A0A0B6Y7W6"/>
<dbReference type="PANTHER" id="PTHR24039:SF28">
    <property type="entry name" value="EGF-LIKE DOMAIN-CONTAINING PROTEIN"/>
    <property type="match status" value="1"/>
</dbReference>
<evidence type="ECO:0000256" key="4">
    <source>
        <dbReference type="ARBA" id="ARBA00022729"/>
    </source>
</evidence>
<feature type="domain" description="EGF-like" evidence="12">
    <location>
        <begin position="168"/>
        <end position="210"/>
    </location>
</feature>
<dbReference type="InterPro" id="IPR021852">
    <property type="entry name" value="DUF3456"/>
</dbReference>
<feature type="region of interest" description="Disordered" evidence="11">
    <location>
        <begin position="368"/>
        <end position="396"/>
    </location>
</feature>
<proteinExistence type="inferred from homology"/>
<evidence type="ECO:0000313" key="13">
    <source>
        <dbReference type="EMBL" id="CEK52228.1"/>
    </source>
</evidence>
<dbReference type="PROSITE" id="PS01186">
    <property type="entry name" value="EGF_2"/>
    <property type="match status" value="1"/>
</dbReference>
<dbReference type="InterPro" id="IPR006212">
    <property type="entry name" value="Furin_repeat"/>
</dbReference>